<name>A0A8H7DJ11_9AGAR</name>
<comment type="caution">
    <text evidence="4">The sequence shown here is derived from an EMBL/GenBank/DDBJ whole genome shotgun (WGS) entry which is preliminary data.</text>
</comment>
<dbReference type="EMBL" id="JACAZH010000003">
    <property type="protein sequence ID" value="KAF7373121.1"/>
    <property type="molecule type" value="Genomic_DNA"/>
</dbReference>
<dbReference type="OrthoDB" id="3031466at2759"/>
<sequence length="268" mass="28723">MLSRLKTRALLIAALEATQAFAVVLGFPPSGTSLQRGSQVTATWGKTTILTMTIGLRNASNIFPIVNNVDAQSFRATFTLPEFALGDYTLALLNNVTLDMFAGNTVHIVDNTSTSTSGPTPSSTPSPMANQARRESLSAGSIVGIVFGAIAALGILGVLLVQCARRMHTRDANLDPFDSIHAEGSGTMRVPDRRTKGSPSQSRDHDGQGSLVLQIAAARKQLENASRVGEQPDRAVDQNWILQSRIRMLERELESLGGDPPPQYLAQN</sequence>
<feature type="region of interest" description="Disordered" evidence="1">
    <location>
        <begin position="175"/>
        <end position="209"/>
    </location>
</feature>
<protein>
    <submittedName>
        <fullName evidence="4">Uncharacterized protein</fullName>
    </submittedName>
</protein>
<dbReference type="Proteomes" id="UP000623467">
    <property type="component" value="Unassembled WGS sequence"/>
</dbReference>
<feature type="chain" id="PRO_5034740669" evidence="3">
    <location>
        <begin position="21"/>
        <end position="268"/>
    </location>
</feature>
<evidence type="ECO:0000256" key="1">
    <source>
        <dbReference type="SAM" id="MobiDB-lite"/>
    </source>
</evidence>
<keyword evidence="3" id="KW-0732">Signal</keyword>
<feature type="transmembrane region" description="Helical" evidence="2">
    <location>
        <begin position="137"/>
        <end position="161"/>
    </location>
</feature>
<proteinExistence type="predicted"/>
<evidence type="ECO:0000313" key="5">
    <source>
        <dbReference type="Proteomes" id="UP000623467"/>
    </source>
</evidence>
<feature type="compositionally biased region" description="Low complexity" evidence="1">
    <location>
        <begin position="112"/>
        <end position="127"/>
    </location>
</feature>
<evidence type="ECO:0000313" key="4">
    <source>
        <dbReference type="EMBL" id="KAF7373121.1"/>
    </source>
</evidence>
<gene>
    <name evidence="4" type="ORF">MSAN_00519900</name>
</gene>
<feature type="signal peptide" evidence="3">
    <location>
        <begin position="1"/>
        <end position="20"/>
    </location>
</feature>
<evidence type="ECO:0000256" key="2">
    <source>
        <dbReference type="SAM" id="Phobius"/>
    </source>
</evidence>
<reference evidence="4" key="1">
    <citation type="submission" date="2020-05" db="EMBL/GenBank/DDBJ databases">
        <title>Mycena genomes resolve the evolution of fungal bioluminescence.</title>
        <authorList>
            <person name="Tsai I.J."/>
        </authorList>
    </citation>
    <scope>NUCLEOTIDE SEQUENCE</scope>
    <source>
        <strain evidence="4">160909Yilan</strain>
    </source>
</reference>
<organism evidence="4 5">
    <name type="scientific">Mycena sanguinolenta</name>
    <dbReference type="NCBI Taxonomy" id="230812"/>
    <lineage>
        <taxon>Eukaryota</taxon>
        <taxon>Fungi</taxon>
        <taxon>Dikarya</taxon>
        <taxon>Basidiomycota</taxon>
        <taxon>Agaricomycotina</taxon>
        <taxon>Agaricomycetes</taxon>
        <taxon>Agaricomycetidae</taxon>
        <taxon>Agaricales</taxon>
        <taxon>Marasmiineae</taxon>
        <taxon>Mycenaceae</taxon>
        <taxon>Mycena</taxon>
    </lineage>
</organism>
<feature type="region of interest" description="Disordered" evidence="1">
    <location>
        <begin position="112"/>
        <end position="133"/>
    </location>
</feature>
<accession>A0A8H7DJ11</accession>
<evidence type="ECO:0000256" key="3">
    <source>
        <dbReference type="SAM" id="SignalP"/>
    </source>
</evidence>
<keyword evidence="2" id="KW-0472">Membrane</keyword>
<keyword evidence="2" id="KW-1133">Transmembrane helix</keyword>
<keyword evidence="2" id="KW-0812">Transmembrane</keyword>
<keyword evidence="5" id="KW-1185">Reference proteome</keyword>
<dbReference type="AlphaFoldDB" id="A0A8H7DJ11"/>